<dbReference type="STRING" id="537006.PRABACTJOHN_00531"/>
<accession>B7B687</accession>
<comment type="caution">
    <text evidence="1">The sequence shown here is derived from an EMBL/GenBank/DDBJ whole genome shotgun (WGS) entry which is preliminary data.</text>
</comment>
<dbReference type="HOGENOM" id="CLU_3314045_0_0_10"/>
<organism evidence="1 2">
    <name type="scientific">Parabacteroides johnsonii DSM 18315</name>
    <dbReference type="NCBI Taxonomy" id="537006"/>
    <lineage>
        <taxon>Bacteria</taxon>
        <taxon>Pseudomonadati</taxon>
        <taxon>Bacteroidota</taxon>
        <taxon>Bacteroidia</taxon>
        <taxon>Bacteroidales</taxon>
        <taxon>Tannerellaceae</taxon>
        <taxon>Parabacteroides</taxon>
    </lineage>
</organism>
<dbReference type="AlphaFoldDB" id="B7B687"/>
<dbReference type="EMBL" id="ABYH01000040">
    <property type="protein sequence ID" value="EEC98046.1"/>
    <property type="molecule type" value="Genomic_DNA"/>
</dbReference>
<name>B7B687_9BACT</name>
<sequence length="39" mass="4771">MWYKLTIKIGRLSISFDFLSIYSSCKRHLFCIRILIIQY</sequence>
<evidence type="ECO:0000313" key="2">
    <source>
        <dbReference type="Proteomes" id="UP000005510"/>
    </source>
</evidence>
<dbReference type="Proteomes" id="UP000005510">
    <property type="component" value="Unassembled WGS sequence"/>
</dbReference>
<evidence type="ECO:0000313" key="1">
    <source>
        <dbReference type="EMBL" id="EEC98046.1"/>
    </source>
</evidence>
<gene>
    <name evidence="1" type="ORF">PRABACTJOHN_00531</name>
</gene>
<protein>
    <submittedName>
        <fullName evidence="1">Uncharacterized protein</fullName>
    </submittedName>
</protein>
<reference evidence="1 2" key="2">
    <citation type="submission" date="2008-10" db="EMBL/GenBank/DDBJ databases">
        <authorList>
            <person name="Fulton L."/>
            <person name="Clifton S."/>
            <person name="Fulton B."/>
            <person name="Xu J."/>
            <person name="Minx P."/>
            <person name="Pepin K.H."/>
            <person name="Johnson M."/>
            <person name="Bhonagiri V."/>
            <person name="Nash W.E."/>
            <person name="Mardis E.R."/>
            <person name="Wilson R.K."/>
        </authorList>
    </citation>
    <scope>NUCLEOTIDE SEQUENCE [LARGE SCALE GENOMIC DNA]</scope>
    <source>
        <strain evidence="1 2">DSM 18315</strain>
    </source>
</reference>
<reference evidence="1 2" key="1">
    <citation type="submission" date="2008-10" db="EMBL/GenBank/DDBJ databases">
        <title>Draft genome sequence of Parabacteroides johnsonii (DSM 18315).</title>
        <authorList>
            <person name="Sudarsanam P."/>
            <person name="Ley R."/>
            <person name="Guruge J."/>
            <person name="Turnbaugh P.J."/>
            <person name="Mahowald M."/>
            <person name="Liep D."/>
            <person name="Gordon J."/>
        </authorList>
    </citation>
    <scope>NUCLEOTIDE SEQUENCE [LARGE SCALE GENOMIC DNA]</scope>
    <source>
        <strain evidence="1 2">DSM 18315</strain>
    </source>
</reference>
<proteinExistence type="predicted"/>